<evidence type="ECO:0000313" key="3">
    <source>
        <dbReference type="EMBL" id="ANW95649.1"/>
    </source>
</evidence>
<evidence type="ECO:0000256" key="1">
    <source>
        <dbReference type="SAM" id="SignalP"/>
    </source>
</evidence>
<dbReference type="KEGG" id="wfu:AXE80_04860"/>
<dbReference type="STRING" id="1790137.AXE80_04860"/>
<dbReference type="InterPro" id="IPR032526">
    <property type="entry name" value="DUF4960"/>
</dbReference>
<reference evidence="3 4" key="1">
    <citation type="submission" date="2016-02" db="EMBL/GenBank/DDBJ databases">
        <authorList>
            <person name="Wen L."/>
            <person name="He K."/>
            <person name="Yang H."/>
        </authorList>
    </citation>
    <scope>NUCLEOTIDE SEQUENCE [LARGE SCALE GENOMIC DNA]</scope>
    <source>
        <strain evidence="3 4">CZ1127</strain>
    </source>
</reference>
<evidence type="ECO:0000313" key="4">
    <source>
        <dbReference type="Proteomes" id="UP000092967"/>
    </source>
</evidence>
<dbReference type="AlphaFoldDB" id="A0A1B1Y4I0"/>
<dbReference type="OrthoDB" id="727829at2"/>
<evidence type="ECO:0000259" key="2">
    <source>
        <dbReference type="Pfam" id="PF16324"/>
    </source>
</evidence>
<dbReference type="PROSITE" id="PS51257">
    <property type="entry name" value="PROKAR_LIPOPROTEIN"/>
    <property type="match status" value="1"/>
</dbReference>
<gene>
    <name evidence="3" type="ORF">AXE80_04860</name>
</gene>
<dbReference type="Pfam" id="PF16324">
    <property type="entry name" value="DUF4960"/>
    <property type="match status" value="1"/>
</dbReference>
<protein>
    <recommendedName>
        <fullName evidence="2">DUF4960 domain-containing protein</fullName>
    </recommendedName>
</protein>
<feature type="signal peptide" evidence="1">
    <location>
        <begin position="1"/>
        <end position="25"/>
    </location>
</feature>
<dbReference type="EMBL" id="CP014224">
    <property type="protein sequence ID" value="ANW95649.1"/>
    <property type="molecule type" value="Genomic_DNA"/>
</dbReference>
<accession>A0A1B1Y4I0</accession>
<feature type="domain" description="DUF4960" evidence="2">
    <location>
        <begin position="210"/>
        <end position="463"/>
    </location>
</feature>
<dbReference type="Proteomes" id="UP000092967">
    <property type="component" value="Chromosome"/>
</dbReference>
<proteinExistence type="predicted"/>
<feature type="chain" id="PRO_5008532421" description="DUF4960 domain-containing protein" evidence="1">
    <location>
        <begin position="26"/>
        <end position="466"/>
    </location>
</feature>
<keyword evidence="4" id="KW-1185">Reference proteome</keyword>
<keyword evidence="1" id="KW-0732">Signal</keyword>
<dbReference type="RefSeq" id="WP_068824983.1">
    <property type="nucleotide sequence ID" value="NZ_CP014224.1"/>
</dbReference>
<sequence>MKKIINKQIGLLTCVLLFLASLLSACEDNFDESAFVTNVSVNINSFTVNNISAEINNQESKITATLPYGTDITAIVPEITIPNGTTIIPKIGTSIDFSNTVTYNVYGGNIFKKYAVNVSTQKPITSFKIGELSASINHNSKVIALTMPEGTDLTALQPTLELSEGVTASITSGSTIDFSSPVKFNVISTGLTEEYTVNITTPLSGPVIAFLGTSASKQAISNLDEIAASDWLFANYSGAQYISFTDIKNGASLEGIDVIWWHYDEATSLPTIALDASVTTALKTYQTNGGNLLLTTFASQYVEALNIVPSGKGPNNVFGDFPPNGFVDGNSWGMSFVSHEDHPIFLGLDTFATGKANLLEAGTFRLNHTAWWFLPDWGGYNDGAGWREQTGGNNLASEAWDDGLNGRVTIAEFPGGASDIKTVVISMGAYDWYNEDDSSGTPSQANGFIDNIKLLTANSLNYLADN</sequence>
<dbReference type="Gene3D" id="2.60.40.2340">
    <property type="match status" value="2"/>
</dbReference>
<organism evidence="3 4">
    <name type="scientific">Wenyingzhuangia fucanilytica</name>
    <dbReference type="NCBI Taxonomy" id="1790137"/>
    <lineage>
        <taxon>Bacteria</taxon>
        <taxon>Pseudomonadati</taxon>
        <taxon>Bacteroidota</taxon>
        <taxon>Flavobacteriia</taxon>
        <taxon>Flavobacteriales</taxon>
        <taxon>Flavobacteriaceae</taxon>
        <taxon>Wenyingzhuangia</taxon>
    </lineage>
</organism>
<name>A0A1B1Y4I0_9FLAO</name>